<evidence type="ECO:0000256" key="4">
    <source>
        <dbReference type="PIRNR" id="PIRNR011312"/>
    </source>
</evidence>
<evidence type="ECO:0000256" key="1">
    <source>
        <dbReference type="ARBA" id="ARBA00004123"/>
    </source>
</evidence>
<dbReference type="STRING" id="215637.A0A4V1J4P2"/>
<keyword evidence="3" id="KW-0539">Nucleus</keyword>
<dbReference type="InterPro" id="IPR007150">
    <property type="entry name" value="HUS1/Mec3"/>
</dbReference>
<evidence type="ECO:0000313" key="6">
    <source>
        <dbReference type="EMBL" id="RKP36249.1"/>
    </source>
</evidence>
<dbReference type="GO" id="GO:0044778">
    <property type="term" value="P:meiotic DNA integrity checkpoint signaling"/>
    <property type="evidence" value="ECO:0007669"/>
    <property type="project" value="TreeGrafter"/>
</dbReference>
<evidence type="ECO:0000256" key="5">
    <source>
        <dbReference type="SAM" id="MobiDB-lite"/>
    </source>
</evidence>
<dbReference type="EMBL" id="ML002690">
    <property type="protein sequence ID" value="RKP36249.1"/>
    <property type="molecule type" value="Genomic_DNA"/>
</dbReference>
<dbReference type="Proteomes" id="UP000268162">
    <property type="component" value="Unassembled WGS sequence"/>
</dbReference>
<dbReference type="InterPro" id="IPR046938">
    <property type="entry name" value="DNA_clamp_sf"/>
</dbReference>
<comment type="similarity">
    <text evidence="2 4">Belongs to the HUS1 family.</text>
</comment>
<feature type="region of interest" description="Disordered" evidence="5">
    <location>
        <begin position="214"/>
        <end position="240"/>
    </location>
</feature>
<organism evidence="6 7">
    <name type="scientific">Dimargaris cristalligena</name>
    <dbReference type="NCBI Taxonomy" id="215637"/>
    <lineage>
        <taxon>Eukaryota</taxon>
        <taxon>Fungi</taxon>
        <taxon>Fungi incertae sedis</taxon>
        <taxon>Zoopagomycota</taxon>
        <taxon>Kickxellomycotina</taxon>
        <taxon>Dimargaritomycetes</taxon>
        <taxon>Dimargaritales</taxon>
        <taxon>Dimargaritaceae</taxon>
        <taxon>Dimargaris</taxon>
    </lineage>
</organism>
<gene>
    <name evidence="6" type="ORF">BJ085DRAFT_41120</name>
</gene>
<dbReference type="GO" id="GO:0005730">
    <property type="term" value="C:nucleolus"/>
    <property type="evidence" value="ECO:0007669"/>
    <property type="project" value="InterPro"/>
</dbReference>
<dbReference type="GO" id="GO:0030896">
    <property type="term" value="C:checkpoint clamp complex"/>
    <property type="evidence" value="ECO:0007669"/>
    <property type="project" value="InterPro"/>
</dbReference>
<sequence>MRLRTLISNPPILVKMAQSFEKLAKSCIIRFTPTNVRFIVKTDSEGGVQVWSQLTPEHVFSEYTVSSMYDNEINLEMVLEHFLRALRSSQNALSVTMRLAKKEGIPLLSVVISNQSRTGKVMALNQDVPVRVLGPRQIDHIREPLVPEPQVNILMPSLTNIRSIVERMKTISNTLEISANTNGEFRLKVESELVEIVTYYKNLINPELDLVSQPAGGEAGSTRPGASEPGQSEEGGGPSRDFVSAQVDIRNFTKFLHSHHVVPNNVVCCIIENFAVVIHVYVNSSLTSFFGQQNFAALTYYIPVKHQ</sequence>
<protein>
    <recommendedName>
        <fullName evidence="4">Checkpoint protein</fullName>
    </recommendedName>
</protein>
<comment type="subcellular location">
    <subcellularLocation>
        <location evidence="1">Nucleus</location>
    </subcellularLocation>
</comment>
<dbReference type="GO" id="GO:0006289">
    <property type="term" value="P:nucleotide-excision repair"/>
    <property type="evidence" value="ECO:0007669"/>
    <property type="project" value="TreeGrafter"/>
</dbReference>
<dbReference type="PIRSF" id="PIRSF011312">
    <property type="entry name" value="Cell_cycle_HUS1"/>
    <property type="match status" value="1"/>
</dbReference>
<evidence type="ECO:0000256" key="3">
    <source>
        <dbReference type="ARBA" id="ARBA00023242"/>
    </source>
</evidence>
<dbReference type="PANTHER" id="PTHR12900">
    <property type="entry name" value="MITOTIC AND DNA DAMAGE CHECKPOINT PROTEIN HUS1"/>
    <property type="match status" value="1"/>
</dbReference>
<evidence type="ECO:0000256" key="2">
    <source>
        <dbReference type="ARBA" id="ARBA00005563"/>
    </source>
</evidence>
<dbReference type="GO" id="GO:0031573">
    <property type="term" value="P:mitotic intra-S DNA damage checkpoint signaling"/>
    <property type="evidence" value="ECO:0007669"/>
    <property type="project" value="TreeGrafter"/>
</dbReference>
<dbReference type="AlphaFoldDB" id="A0A4V1J4P2"/>
<dbReference type="Gene3D" id="3.70.10.10">
    <property type="match status" value="1"/>
</dbReference>
<accession>A0A4V1J4P2</accession>
<dbReference type="SUPFAM" id="SSF55979">
    <property type="entry name" value="DNA clamp"/>
    <property type="match status" value="1"/>
</dbReference>
<evidence type="ECO:0000313" key="7">
    <source>
        <dbReference type="Proteomes" id="UP000268162"/>
    </source>
</evidence>
<dbReference type="Pfam" id="PF04005">
    <property type="entry name" value="Hus1"/>
    <property type="match status" value="1"/>
</dbReference>
<dbReference type="GO" id="GO:0000723">
    <property type="term" value="P:telomere maintenance"/>
    <property type="evidence" value="ECO:0007669"/>
    <property type="project" value="TreeGrafter"/>
</dbReference>
<dbReference type="GO" id="GO:0000724">
    <property type="term" value="P:double-strand break repair via homologous recombination"/>
    <property type="evidence" value="ECO:0007669"/>
    <property type="project" value="TreeGrafter"/>
</dbReference>
<dbReference type="PANTHER" id="PTHR12900:SF0">
    <property type="entry name" value="CHECKPOINT PROTEIN"/>
    <property type="match status" value="1"/>
</dbReference>
<name>A0A4V1J4P2_9FUNG</name>
<proteinExistence type="inferred from homology"/>
<dbReference type="InterPro" id="IPR016580">
    <property type="entry name" value="HUS1"/>
</dbReference>
<dbReference type="GO" id="GO:0033314">
    <property type="term" value="P:mitotic DNA replication checkpoint signaling"/>
    <property type="evidence" value="ECO:0007669"/>
    <property type="project" value="TreeGrafter"/>
</dbReference>
<keyword evidence="7" id="KW-1185">Reference proteome</keyword>
<dbReference type="GO" id="GO:0035861">
    <property type="term" value="C:site of double-strand break"/>
    <property type="evidence" value="ECO:0007669"/>
    <property type="project" value="TreeGrafter"/>
</dbReference>
<reference evidence="7" key="1">
    <citation type="journal article" date="2018" name="Nat. Microbiol.">
        <title>Leveraging single-cell genomics to expand the fungal tree of life.</title>
        <authorList>
            <person name="Ahrendt S.R."/>
            <person name="Quandt C.A."/>
            <person name="Ciobanu D."/>
            <person name="Clum A."/>
            <person name="Salamov A."/>
            <person name="Andreopoulos B."/>
            <person name="Cheng J.F."/>
            <person name="Woyke T."/>
            <person name="Pelin A."/>
            <person name="Henrissat B."/>
            <person name="Reynolds N.K."/>
            <person name="Benny G.L."/>
            <person name="Smith M.E."/>
            <person name="James T.Y."/>
            <person name="Grigoriev I.V."/>
        </authorList>
    </citation>
    <scope>NUCLEOTIDE SEQUENCE [LARGE SCALE GENOMIC DNA]</scope>
    <source>
        <strain evidence="7">RSA 468</strain>
    </source>
</reference>